<organism evidence="1 2">
    <name type="scientific">Catharanthus roseus</name>
    <name type="common">Madagascar periwinkle</name>
    <name type="synonym">Vinca rosea</name>
    <dbReference type="NCBI Taxonomy" id="4058"/>
    <lineage>
        <taxon>Eukaryota</taxon>
        <taxon>Viridiplantae</taxon>
        <taxon>Streptophyta</taxon>
        <taxon>Embryophyta</taxon>
        <taxon>Tracheophyta</taxon>
        <taxon>Spermatophyta</taxon>
        <taxon>Magnoliopsida</taxon>
        <taxon>eudicotyledons</taxon>
        <taxon>Gunneridae</taxon>
        <taxon>Pentapetalae</taxon>
        <taxon>asterids</taxon>
        <taxon>lamiids</taxon>
        <taxon>Gentianales</taxon>
        <taxon>Apocynaceae</taxon>
        <taxon>Rauvolfioideae</taxon>
        <taxon>Vinceae</taxon>
        <taxon>Catharanthinae</taxon>
        <taxon>Catharanthus</taxon>
    </lineage>
</organism>
<accession>A0ACC0B1L8</accession>
<dbReference type="EMBL" id="CM044704">
    <property type="protein sequence ID" value="KAI5666527.1"/>
    <property type="molecule type" value="Genomic_DNA"/>
</dbReference>
<reference evidence="2" key="1">
    <citation type="journal article" date="2023" name="Nat. Plants">
        <title>Single-cell RNA sequencing provides a high-resolution roadmap for understanding the multicellular compartmentation of specialized metabolism.</title>
        <authorList>
            <person name="Sun S."/>
            <person name="Shen X."/>
            <person name="Li Y."/>
            <person name="Li Y."/>
            <person name="Wang S."/>
            <person name="Li R."/>
            <person name="Zhang H."/>
            <person name="Shen G."/>
            <person name="Guo B."/>
            <person name="Wei J."/>
            <person name="Xu J."/>
            <person name="St-Pierre B."/>
            <person name="Chen S."/>
            <person name="Sun C."/>
        </authorList>
    </citation>
    <scope>NUCLEOTIDE SEQUENCE [LARGE SCALE GENOMIC DNA]</scope>
</reference>
<name>A0ACC0B1L8_CATRO</name>
<evidence type="ECO:0000313" key="2">
    <source>
        <dbReference type="Proteomes" id="UP001060085"/>
    </source>
</evidence>
<sequence length="146" mass="16620">MSIPSQNKGNRLKTRCHGEAVILPLPSSTSTISPSQSQFTEITQWTRKINTQLPNHRYDVSVSRVRTGQLLGLKDMPTVTYPSRSTSAIRECSTYSEEEDDLYVEGVFQFERTVEEKFFRVVKIATSILTLLHLILYSVLEEGHVK</sequence>
<gene>
    <name evidence="1" type="ORF">M9H77_16380</name>
</gene>
<dbReference type="Proteomes" id="UP001060085">
    <property type="component" value="Linkage Group LG04"/>
</dbReference>
<keyword evidence="2" id="KW-1185">Reference proteome</keyword>
<comment type="caution">
    <text evidence="1">The sequence shown here is derived from an EMBL/GenBank/DDBJ whole genome shotgun (WGS) entry which is preliminary data.</text>
</comment>
<proteinExistence type="predicted"/>
<protein>
    <submittedName>
        <fullName evidence="1">Uncharacterized protein</fullName>
    </submittedName>
</protein>
<evidence type="ECO:0000313" key="1">
    <source>
        <dbReference type="EMBL" id="KAI5666527.1"/>
    </source>
</evidence>